<feature type="compositionally biased region" description="Pro residues" evidence="8">
    <location>
        <begin position="291"/>
        <end position="337"/>
    </location>
</feature>
<dbReference type="EMBL" id="JABCKI010006179">
    <property type="protein sequence ID" value="KAG5635110.1"/>
    <property type="molecule type" value="Genomic_DNA"/>
</dbReference>
<dbReference type="PANTHER" id="PTHR15970">
    <property type="entry name" value="ELL-ASSOCIATED FACTOR EAF"/>
    <property type="match status" value="1"/>
</dbReference>
<keyword evidence="5" id="KW-0010">Activator</keyword>
<dbReference type="Proteomes" id="UP000717328">
    <property type="component" value="Unassembled WGS sequence"/>
</dbReference>
<feature type="compositionally biased region" description="Acidic residues" evidence="8">
    <location>
        <begin position="176"/>
        <end position="197"/>
    </location>
</feature>
<feature type="compositionally biased region" description="Acidic residues" evidence="8">
    <location>
        <begin position="461"/>
        <end position="480"/>
    </location>
</feature>
<dbReference type="GO" id="GO:0003711">
    <property type="term" value="F:transcription elongation factor activity"/>
    <property type="evidence" value="ECO:0007669"/>
    <property type="project" value="TreeGrafter"/>
</dbReference>
<gene>
    <name evidence="10" type="ORF">H0H81_012430</name>
</gene>
<reference evidence="10" key="1">
    <citation type="submission" date="2021-02" db="EMBL/GenBank/DDBJ databases">
        <authorList>
            <person name="Nieuwenhuis M."/>
            <person name="Van De Peppel L.J.J."/>
        </authorList>
    </citation>
    <scope>NUCLEOTIDE SEQUENCE</scope>
    <source>
        <strain evidence="10">D49</strain>
    </source>
</reference>
<feature type="compositionally biased region" description="Basic residues" evidence="8">
    <location>
        <begin position="240"/>
        <end position="250"/>
    </location>
</feature>
<keyword evidence="11" id="KW-1185">Reference proteome</keyword>
<evidence type="ECO:0000256" key="3">
    <source>
        <dbReference type="ARBA" id="ARBA00022553"/>
    </source>
</evidence>
<feature type="compositionally biased region" description="Low complexity" evidence="8">
    <location>
        <begin position="338"/>
        <end position="349"/>
    </location>
</feature>
<keyword evidence="7" id="KW-0539">Nucleus</keyword>
<accession>A0A9P7FTK7</accession>
<evidence type="ECO:0000256" key="7">
    <source>
        <dbReference type="ARBA" id="ARBA00023242"/>
    </source>
</evidence>
<dbReference type="GO" id="GO:0032783">
    <property type="term" value="C:super elongation complex"/>
    <property type="evidence" value="ECO:0007669"/>
    <property type="project" value="InterPro"/>
</dbReference>
<dbReference type="InterPro" id="IPR019194">
    <property type="entry name" value="Tscrpt_elong_fac_Eaf_N"/>
</dbReference>
<evidence type="ECO:0000259" key="9">
    <source>
        <dbReference type="Pfam" id="PF09816"/>
    </source>
</evidence>
<evidence type="ECO:0000256" key="2">
    <source>
        <dbReference type="ARBA" id="ARBA00007798"/>
    </source>
</evidence>
<feature type="compositionally biased region" description="Pro residues" evidence="8">
    <location>
        <begin position="229"/>
        <end position="239"/>
    </location>
</feature>
<proteinExistence type="inferred from homology"/>
<sequence>MSDWMPPKGRRSVTVGHSLTRALNARKLKGAAPAPKALHLKDFHSFRCALPPSVDPGERGKIVVKKISDSMTNVIVERPSTQGEPHQWTGSETPAKEYDCVLIYDEVSDTYTLEKLDSQMTLTHQHRPIPLESTPTPTPAPPASSSSTSSVSSRRQTQTFKYEDELERELVAAVEAEPDEDADAIGEDDDEDDDFDEIIAKVVSEPTPVKKGKGKMRVKEEIPTVEITPPAPAPAPKQKPPPKPKQKPPRAVKTLPRPPVPVPPSPTPAPAPTASRVAVPAPTPSHVAVPAPTPTVQKPPRPTTSSLPPRPAGLPPRPITTPVPVPAPAPPAAPPARMPAAPGPRAKVPLPRKKPKREPDPPIDPAQLYVQRDFVVAPIAETEVLEFGRPAKRARASPPPVAPMMSGLALPSASSGGFSLPAAPVVVSAFAEPDDPGHETGSESEEEWDEVDPVAAANMNPEDDFDIFGDALGDGDADADADAREDIDLNDLERELNLQMDDEEEEEEDFLVGVVEEAPVSRGPPMSFSDLAVAGVGLGVDSDDEFSSSEDDSEDD</sequence>
<dbReference type="Pfam" id="PF09816">
    <property type="entry name" value="EAF"/>
    <property type="match status" value="1"/>
</dbReference>
<organism evidence="10 11">
    <name type="scientific">Sphagnurus paluster</name>
    <dbReference type="NCBI Taxonomy" id="117069"/>
    <lineage>
        <taxon>Eukaryota</taxon>
        <taxon>Fungi</taxon>
        <taxon>Dikarya</taxon>
        <taxon>Basidiomycota</taxon>
        <taxon>Agaricomycotina</taxon>
        <taxon>Agaricomycetes</taxon>
        <taxon>Agaricomycetidae</taxon>
        <taxon>Agaricales</taxon>
        <taxon>Tricholomatineae</taxon>
        <taxon>Lyophyllaceae</taxon>
        <taxon>Sphagnurus</taxon>
    </lineage>
</organism>
<dbReference type="InterPro" id="IPR027093">
    <property type="entry name" value="EAF_fam"/>
</dbReference>
<evidence type="ECO:0000313" key="10">
    <source>
        <dbReference type="EMBL" id="KAG5635110.1"/>
    </source>
</evidence>
<dbReference type="AlphaFoldDB" id="A0A9P7FTK7"/>
<evidence type="ECO:0000256" key="1">
    <source>
        <dbReference type="ARBA" id="ARBA00004123"/>
    </source>
</evidence>
<evidence type="ECO:0000256" key="6">
    <source>
        <dbReference type="ARBA" id="ARBA00023163"/>
    </source>
</evidence>
<dbReference type="OrthoDB" id="125903at2759"/>
<protein>
    <recommendedName>
        <fullName evidence="9">Transcription elongation factor Eaf N-terminal domain-containing protein</fullName>
    </recommendedName>
</protein>
<keyword evidence="6" id="KW-0804">Transcription</keyword>
<feature type="region of interest" description="Disordered" evidence="8">
    <location>
        <begin position="128"/>
        <end position="366"/>
    </location>
</feature>
<reference evidence="10" key="2">
    <citation type="submission" date="2021-10" db="EMBL/GenBank/DDBJ databases">
        <title>Phylogenomics reveals ancestral predisposition of the termite-cultivated fungus Termitomyces towards a domesticated lifestyle.</title>
        <authorList>
            <person name="Auxier B."/>
            <person name="Grum-Grzhimaylo A."/>
            <person name="Cardenas M.E."/>
            <person name="Lodge J.D."/>
            <person name="Laessoe T."/>
            <person name="Pedersen O."/>
            <person name="Smith M.E."/>
            <person name="Kuyper T.W."/>
            <person name="Franco-Molano E.A."/>
            <person name="Baroni T.J."/>
            <person name="Aanen D.K."/>
        </authorList>
    </citation>
    <scope>NUCLEOTIDE SEQUENCE</scope>
    <source>
        <strain evidence="10">D49</strain>
    </source>
</reference>
<comment type="subcellular location">
    <subcellularLocation>
        <location evidence="1">Nucleus</location>
    </subcellularLocation>
</comment>
<feature type="domain" description="Transcription elongation factor Eaf N-terminal" evidence="9">
    <location>
        <begin position="42"/>
        <end position="127"/>
    </location>
</feature>
<keyword evidence="4" id="KW-0805">Transcription regulation</keyword>
<feature type="compositionally biased region" description="Low complexity" evidence="8">
    <location>
        <begin position="143"/>
        <end position="159"/>
    </location>
</feature>
<comment type="similarity">
    <text evidence="2">Belongs to the EAF family.</text>
</comment>
<dbReference type="PRINTS" id="PR01217">
    <property type="entry name" value="PRICHEXTENSN"/>
</dbReference>
<feature type="region of interest" description="Disordered" evidence="8">
    <location>
        <begin position="431"/>
        <end position="485"/>
    </location>
</feature>
<feature type="compositionally biased region" description="Acidic residues" evidence="8">
    <location>
        <begin position="442"/>
        <end position="452"/>
    </location>
</feature>
<evidence type="ECO:0000256" key="5">
    <source>
        <dbReference type="ARBA" id="ARBA00023159"/>
    </source>
</evidence>
<feature type="compositionally biased region" description="Pro residues" evidence="8">
    <location>
        <begin position="256"/>
        <end position="271"/>
    </location>
</feature>
<evidence type="ECO:0000256" key="8">
    <source>
        <dbReference type="SAM" id="MobiDB-lite"/>
    </source>
</evidence>
<name>A0A9P7FTK7_9AGAR</name>
<evidence type="ECO:0000313" key="11">
    <source>
        <dbReference type="Proteomes" id="UP000717328"/>
    </source>
</evidence>
<dbReference type="PANTHER" id="PTHR15970:SF2">
    <property type="entry name" value="ELL-ASSOCIATED FACTOR EAF"/>
    <property type="match status" value="1"/>
</dbReference>
<dbReference type="GO" id="GO:0006368">
    <property type="term" value="P:transcription elongation by RNA polymerase II"/>
    <property type="evidence" value="ECO:0007669"/>
    <property type="project" value="InterPro"/>
</dbReference>
<keyword evidence="3" id="KW-0597">Phosphoprotein</keyword>
<comment type="caution">
    <text evidence="10">The sequence shown here is derived from an EMBL/GenBank/DDBJ whole genome shotgun (WGS) entry which is preliminary data.</text>
</comment>
<evidence type="ECO:0000256" key="4">
    <source>
        <dbReference type="ARBA" id="ARBA00023015"/>
    </source>
</evidence>